<feature type="compositionally biased region" description="Polar residues" evidence="1">
    <location>
        <begin position="277"/>
        <end position="287"/>
    </location>
</feature>
<proteinExistence type="predicted"/>
<organism evidence="2 3">
    <name type="scientific">Wickerhamiella sorbophila</name>
    <dbReference type="NCBI Taxonomy" id="45607"/>
    <lineage>
        <taxon>Eukaryota</taxon>
        <taxon>Fungi</taxon>
        <taxon>Dikarya</taxon>
        <taxon>Ascomycota</taxon>
        <taxon>Saccharomycotina</taxon>
        <taxon>Dipodascomycetes</taxon>
        <taxon>Dipodascales</taxon>
        <taxon>Trichomonascaceae</taxon>
        <taxon>Wickerhamiella</taxon>
    </lineage>
</organism>
<dbReference type="Proteomes" id="UP000238350">
    <property type="component" value="Unassembled WGS sequence"/>
</dbReference>
<evidence type="ECO:0000313" key="2">
    <source>
        <dbReference type="EMBL" id="PRT53786.1"/>
    </source>
</evidence>
<protein>
    <submittedName>
        <fullName evidence="2">Uncharacterized protein</fullName>
    </submittedName>
</protein>
<feature type="region of interest" description="Disordered" evidence="1">
    <location>
        <begin position="260"/>
        <end position="287"/>
    </location>
</feature>
<sequence length="287" mass="32259">MSPMSCPSLASDRMIPEEVEALSLGGEYSGMWEFNSDDGDPDYCEQPPKQECRRAIQTSQPAYLEDTGWEQQIVESQQGADFFYEPRNASAPTSPTRYHQVAGQQGRSVLLTPPEKHSAHIDYETNQSSYGMNLPNQSNLELPSPLGDPLATSVNYQAALEGAYAQYGLPPSEAQDFLNSPTNQQVMQMLRFPEADLLSDPYRMASSPPLQLPSFLSDTMSPIANGRITKSDTHCKEMKVKLPKFATFNDLGKFGKINMRTRKAWKRQQPRRRKSINDPNDSYFTED</sequence>
<accession>A0A2T0FFL6</accession>
<evidence type="ECO:0000313" key="3">
    <source>
        <dbReference type="Proteomes" id="UP000238350"/>
    </source>
</evidence>
<keyword evidence="3" id="KW-1185">Reference proteome</keyword>
<reference evidence="2 3" key="1">
    <citation type="submission" date="2017-04" db="EMBL/GenBank/DDBJ databases">
        <title>Genome sequencing of [Candida] sorbophila.</title>
        <authorList>
            <person name="Ahn J.O."/>
        </authorList>
    </citation>
    <scope>NUCLEOTIDE SEQUENCE [LARGE SCALE GENOMIC DNA]</scope>
    <source>
        <strain evidence="2 3">DS02</strain>
    </source>
</reference>
<dbReference type="AlphaFoldDB" id="A0A2T0FFL6"/>
<dbReference type="RefSeq" id="XP_024663732.1">
    <property type="nucleotide sequence ID" value="XM_024807964.1"/>
</dbReference>
<evidence type="ECO:0000256" key="1">
    <source>
        <dbReference type="SAM" id="MobiDB-lite"/>
    </source>
</evidence>
<gene>
    <name evidence="2" type="ORF">B9G98_01406</name>
</gene>
<feature type="compositionally biased region" description="Basic residues" evidence="1">
    <location>
        <begin position="260"/>
        <end position="274"/>
    </location>
</feature>
<dbReference type="GeneID" id="36515155"/>
<name>A0A2T0FFL6_9ASCO</name>
<comment type="caution">
    <text evidence="2">The sequence shown here is derived from an EMBL/GenBank/DDBJ whole genome shotgun (WGS) entry which is preliminary data.</text>
</comment>
<dbReference type="EMBL" id="NDIQ01000001">
    <property type="protein sequence ID" value="PRT53786.1"/>
    <property type="molecule type" value="Genomic_DNA"/>
</dbReference>